<evidence type="ECO:0000256" key="2">
    <source>
        <dbReference type="ARBA" id="ARBA00004569"/>
    </source>
</evidence>
<feature type="domain" description="EF-hand" evidence="14">
    <location>
        <begin position="184"/>
        <end position="219"/>
    </location>
</feature>
<dbReference type="STRING" id="670386.D3BT53"/>
<name>D3BT53_HETP5</name>
<keyword evidence="3" id="KW-0813">Transport</keyword>
<keyword evidence="11" id="KW-0496">Mitochondrion</keyword>
<dbReference type="SMART" id="SM00054">
    <property type="entry name" value="EFh"/>
    <property type="match status" value="3"/>
</dbReference>
<keyword evidence="12" id="KW-0472">Membrane</keyword>
<evidence type="ECO:0000256" key="5">
    <source>
        <dbReference type="ARBA" id="ARBA00022723"/>
    </source>
</evidence>
<keyword evidence="16" id="KW-1185">Reference proteome</keyword>
<dbReference type="PROSITE" id="PS50222">
    <property type="entry name" value="EF_HAND_2"/>
    <property type="match status" value="2"/>
</dbReference>
<dbReference type="Gene3D" id="1.10.238.10">
    <property type="entry name" value="EF-hand"/>
    <property type="match status" value="2"/>
</dbReference>
<dbReference type="AlphaFoldDB" id="D3BT53"/>
<comment type="subcellular location">
    <subcellularLocation>
        <location evidence="1">Mitochondrion inner membrane</location>
    </subcellularLocation>
    <subcellularLocation>
        <location evidence="2">Mitochondrion intermembrane space</location>
    </subcellularLocation>
</comment>
<evidence type="ECO:0000256" key="9">
    <source>
        <dbReference type="ARBA" id="ARBA00022946"/>
    </source>
</evidence>
<protein>
    <recommendedName>
        <fullName evidence="14">EF-hand domain-containing protein</fullName>
    </recommendedName>
</protein>
<evidence type="ECO:0000313" key="16">
    <source>
        <dbReference type="Proteomes" id="UP000001396"/>
    </source>
</evidence>
<evidence type="ECO:0000256" key="1">
    <source>
        <dbReference type="ARBA" id="ARBA00004273"/>
    </source>
</evidence>
<organism evidence="15 16">
    <name type="scientific">Heterostelium pallidum (strain ATCC 26659 / Pp 5 / PN500)</name>
    <name type="common">Cellular slime mold</name>
    <name type="synonym">Polysphondylium pallidum</name>
    <dbReference type="NCBI Taxonomy" id="670386"/>
    <lineage>
        <taxon>Eukaryota</taxon>
        <taxon>Amoebozoa</taxon>
        <taxon>Evosea</taxon>
        <taxon>Eumycetozoa</taxon>
        <taxon>Dictyostelia</taxon>
        <taxon>Acytosteliales</taxon>
        <taxon>Acytosteliaceae</taxon>
        <taxon>Heterostelium</taxon>
    </lineage>
</organism>
<keyword evidence="5" id="KW-0479">Metal-binding</keyword>
<keyword evidence="8" id="KW-0106">Calcium</keyword>
<evidence type="ECO:0000256" key="6">
    <source>
        <dbReference type="ARBA" id="ARBA00022737"/>
    </source>
</evidence>
<dbReference type="PANTHER" id="PTHR12294:SF1">
    <property type="entry name" value="CALCIUM UPTAKE PROTEIN 1, MITOCHONDRIAL"/>
    <property type="match status" value="1"/>
</dbReference>
<sequence>MFTNRLVIQSTKRLNQSLRLSSSTPVGRTSVVRLYSSGQQQQQHNQYNQNQQKQIKWKWKWIDIGCALVVTTTAVVLAVDEPTNQNWREKIFTNYQDRIREFSTPEKIFQTFASINKNGEYFMTLDDFVRAVLSHQFKTSSPGSTKNKSLDIKEVPISFKIADVDGDGLISFGEFMFFSTLLSIPEKSVDIAFKIFGVDHDNSIDVNEFTKIFRILKNHSAFTKSSTDTSQKSLLSQDWVDSLFGKHGDNSLTLEKFKSLLEQLDEVSLSIDLYKGINQPFTKSEFKYIAKVICQFEPSNEVVDTVYAIFDVDKNGDLSKDEFVSVMLGATVALMVVLVTEVDPVFFVGQLLLAPSYVSCMKFELSFTTNH</sequence>
<dbReference type="InterPro" id="IPR039800">
    <property type="entry name" value="MICU1/2/3"/>
</dbReference>
<evidence type="ECO:0000256" key="8">
    <source>
        <dbReference type="ARBA" id="ARBA00022837"/>
    </source>
</evidence>
<evidence type="ECO:0000313" key="15">
    <source>
        <dbReference type="EMBL" id="EFA75270.1"/>
    </source>
</evidence>
<dbReference type="CDD" id="cd00051">
    <property type="entry name" value="EFh"/>
    <property type="match status" value="1"/>
</dbReference>
<feature type="domain" description="EF-hand" evidence="14">
    <location>
        <begin position="298"/>
        <end position="333"/>
    </location>
</feature>
<keyword evidence="6" id="KW-0677">Repeat</keyword>
<reference evidence="15 16" key="1">
    <citation type="journal article" date="2011" name="Genome Res.">
        <title>Phylogeny-wide analysis of social amoeba genomes highlights ancient origins for complex intercellular communication.</title>
        <authorList>
            <person name="Heidel A.J."/>
            <person name="Lawal H.M."/>
            <person name="Felder M."/>
            <person name="Schilde C."/>
            <person name="Helps N.R."/>
            <person name="Tunggal B."/>
            <person name="Rivero F."/>
            <person name="John U."/>
            <person name="Schleicher M."/>
            <person name="Eichinger L."/>
            <person name="Platzer M."/>
            <person name="Noegel A.A."/>
            <person name="Schaap P."/>
            <person name="Gloeckner G."/>
        </authorList>
    </citation>
    <scope>NUCLEOTIDE SEQUENCE [LARGE SCALE GENOMIC DNA]</scope>
    <source>
        <strain evidence="16">ATCC 26659 / Pp 5 / PN500</strain>
    </source>
</reference>
<dbReference type="EMBL" id="ADBJ01000056">
    <property type="protein sequence ID" value="EFA75270.1"/>
    <property type="molecule type" value="Genomic_DNA"/>
</dbReference>
<dbReference type="InParanoid" id="D3BT53"/>
<dbReference type="GO" id="GO:0005509">
    <property type="term" value="F:calcium ion binding"/>
    <property type="evidence" value="ECO:0007669"/>
    <property type="project" value="InterPro"/>
</dbReference>
<keyword evidence="10" id="KW-0406">Ion transport</keyword>
<keyword evidence="4" id="KW-0109">Calcium transport</keyword>
<dbReference type="SUPFAM" id="SSF47473">
    <property type="entry name" value="EF-hand"/>
    <property type="match status" value="1"/>
</dbReference>
<comment type="caution">
    <text evidence="15">The sequence shown here is derived from an EMBL/GenBank/DDBJ whole genome shotgun (WGS) entry which is preliminary data.</text>
</comment>
<evidence type="ECO:0000256" key="13">
    <source>
        <dbReference type="ARBA" id="ARBA00038333"/>
    </source>
</evidence>
<dbReference type="RefSeq" id="XP_020427404.1">
    <property type="nucleotide sequence ID" value="XM_020582101.1"/>
</dbReference>
<evidence type="ECO:0000256" key="7">
    <source>
        <dbReference type="ARBA" id="ARBA00022792"/>
    </source>
</evidence>
<dbReference type="InterPro" id="IPR018247">
    <property type="entry name" value="EF_Hand_1_Ca_BS"/>
</dbReference>
<keyword evidence="9" id="KW-0809">Transit peptide</keyword>
<keyword evidence="7" id="KW-0999">Mitochondrion inner membrane</keyword>
<evidence type="ECO:0000256" key="11">
    <source>
        <dbReference type="ARBA" id="ARBA00023128"/>
    </source>
</evidence>
<accession>D3BT53</accession>
<proteinExistence type="inferred from homology"/>
<dbReference type="Pfam" id="PF13499">
    <property type="entry name" value="EF-hand_7"/>
    <property type="match status" value="1"/>
</dbReference>
<dbReference type="GO" id="GO:0051560">
    <property type="term" value="P:mitochondrial calcium ion homeostasis"/>
    <property type="evidence" value="ECO:0007669"/>
    <property type="project" value="TreeGrafter"/>
</dbReference>
<comment type="similarity">
    <text evidence="13">Belongs to the MICU1 family. MICU1 subfamily.</text>
</comment>
<dbReference type="InterPro" id="IPR002048">
    <property type="entry name" value="EF_hand_dom"/>
</dbReference>
<evidence type="ECO:0000256" key="4">
    <source>
        <dbReference type="ARBA" id="ARBA00022568"/>
    </source>
</evidence>
<dbReference type="FunCoup" id="D3BT53">
    <property type="interactions" value="33"/>
</dbReference>
<dbReference type="GO" id="GO:1990246">
    <property type="term" value="C:uniplex complex"/>
    <property type="evidence" value="ECO:0007669"/>
    <property type="project" value="TreeGrafter"/>
</dbReference>
<dbReference type="PANTHER" id="PTHR12294">
    <property type="entry name" value="EF HAND DOMAIN FAMILY A1,A2-RELATED"/>
    <property type="match status" value="1"/>
</dbReference>
<dbReference type="Pfam" id="PF13833">
    <property type="entry name" value="EF-hand_8"/>
    <property type="match status" value="1"/>
</dbReference>
<evidence type="ECO:0000256" key="3">
    <source>
        <dbReference type="ARBA" id="ARBA00022448"/>
    </source>
</evidence>
<dbReference type="GeneID" id="31366813"/>
<dbReference type="GO" id="GO:0005758">
    <property type="term" value="C:mitochondrial intermembrane space"/>
    <property type="evidence" value="ECO:0007669"/>
    <property type="project" value="UniProtKB-SubCell"/>
</dbReference>
<dbReference type="PROSITE" id="PS00018">
    <property type="entry name" value="EF_HAND_1"/>
    <property type="match status" value="1"/>
</dbReference>
<evidence type="ECO:0000259" key="14">
    <source>
        <dbReference type="PROSITE" id="PS50222"/>
    </source>
</evidence>
<dbReference type="Proteomes" id="UP000001396">
    <property type="component" value="Unassembled WGS sequence"/>
</dbReference>
<gene>
    <name evidence="15" type="ORF">PPL_11345</name>
</gene>
<dbReference type="InterPro" id="IPR011992">
    <property type="entry name" value="EF-hand-dom_pair"/>
</dbReference>
<dbReference type="GO" id="GO:0036444">
    <property type="term" value="P:calcium import into the mitochondrion"/>
    <property type="evidence" value="ECO:0007669"/>
    <property type="project" value="TreeGrafter"/>
</dbReference>
<evidence type="ECO:0000256" key="10">
    <source>
        <dbReference type="ARBA" id="ARBA00023065"/>
    </source>
</evidence>
<evidence type="ECO:0000256" key="12">
    <source>
        <dbReference type="ARBA" id="ARBA00023136"/>
    </source>
</evidence>